<organism evidence="1 2">
    <name type="scientific">Paramuricea clavata</name>
    <name type="common">Red gorgonian</name>
    <name type="synonym">Violescent sea-whip</name>
    <dbReference type="NCBI Taxonomy" id="317549"/>
    <lineage>
        <taxon>Eukaryota</taxon>
        <taxon>Metazoa</taxon>
        <taxon>Cnidaria</taxon>
        <taxon>Anthozoa</taxon>
        <taxon>Octocorallia</taxon>
        <taxon>Malacalcyonacea</taxon>
        <taxon>Plexauridae</taxon>
        <taxon>Paramuricea</taxon>
    </lineage>
</organism>
<name>A0A7D9DD35_PARCT</name>
<protein>
    <submittedName>
        <fullName evidence="1">Uncharacterized protein</fullName>
    </submittedName>
</protein>
<comment type="caution">
    <text evidence="1">The sequence shown here is derived from an EMBL/GenBank/DDBJ whole genome shotgun (WGS) entry which is preliminary data.</text>
</comment>
<dbReference type="EMBL" id="CACRXK020000492">
    <property type="protein sequence ID" value="CAB3982357.1"/>
    <property type="molecule type" value="Genomic_DNA"/>
</dbReference>
<evidence type="ECO:0000313" key="1">
    <source>
        <dbReference type="EMBL" id="CAB3982357.1"/>
    </source>
</evidence>
<dbReference type="AlphaFoldDB" id="A0A7D9DD35"/>
<reference evidence="1" key="1">
    <citation type="submission" date="2020-04" db="EMBL/GenBank/DDBJ databases">
        <authorList>
            <person name="Alioto T."/>
            <person name="Alioto T."/>
            <person name="Gomez Garrido J."/>
        </authorList>
    </citation>
    <scope>NUCLEOTIDE SEQUENCE</scope>
    <source>
        <strain evidence="1">A484AB</strain>
    </source>
</reference>
<accession>A0A7D9DD35</accession>
<keyword evidence="2" id="KW-1185">Reference proteome</keyword>
<sequence>MNRLSLKEKKFQTFTPASEEEINTLWQKFLEIEKGLQRDHLTMKDVKDFEHLKAFLKHCCIEGHYCFQVKKCDDILLPHGLQVHIKDHDCEDNIEKLYYACDYEPCCIYCGEYVDDVDEDDEIYPQCGNCTQDPVRKRK</sequence>
<dbReference type="Proteomes" id="UP001152795">
    <property type="component" value="Unassembled WGS sequence"/>
</dbReference>
<gene>
    <name evidence="1" type="ORF">PACLA_8A010631</name>
</gene>
<proteinExistence type="predicted"/>
<evidence type="ECO:0000313" key="2">
    <source>
        <dbReference type="Proteomes" id="UP001152795"/>
    </source>
</evidence>
<dbReference type="OrthoDB" id="2434233at2759"/>